<dbReference type="Proteomes" id="UP000325081">
    <property type="component" value="Unassembled WGS sequence"/>
</dbReference>
<name>A0A5A7QQT4_STRAF</name>
<keyword evidence="1" id="KW-0808">Transferase</keyword>
<feature type="non-terminal residue" evidence="1">
    <location>
        <position position="201"/>
    </location>
</feature>
<sequence length="201" mass="23493">RDNLGHISFNTRWIPGQTSSVRFWLDNWLGYTLADRLGIPVGWQDTFTDTIGDYYYEDTWHFTEDFITRHTDIVIDILSYPMSQDTRDLCIWTGVPSGKLTAKTAYSYCRHRFPSVRWGRWIWSGHMEVRRSLLTWRVVNNLWPFLPVFVALAAFVVPIPKEVNYIEPRNGVIITSPENKGGSTLLQIKRSEQPTYRYVGI</sequence>
<gene>
    <name evidence="1" type="ORF">STAS_24812</name>
</gene>
<feature type="non-terminal residue" evidence="1">
    <location>
        <position position="1"/>
    </location>
</feature>
<comment type="caution">
    <text evidence="1">The sequence shown here is derived from an EMBL/GenBank/DDBJ whole genome shotgun (WGS) entry which is preliminary data.</text>
</comment>
<keyword evidence="2" id="KW-1185">Reference proteome</keyword>
<evidence type="ECO:0000313" key="1">
    <source>
        <dbReference type="EMBL" id="GER47703.1"/>
    </source>
</evidence>
<dbReference type="GO" id="GO:0003964">
    <property type="term" value="F:RNA-directed DNA polymerase activity"/>
    <property type="evidence" value="ECO:0007669"/>
    <property type="project" value="UniProtKB-KW"/>
</dbReference>
<keyword evidence="1" id="KW-0548">Nucleotidyltransferase</keyword>
<dbReference type="OrthoDB" id="1434423at2759"/>
<dbReference type="EMBL" id="BKCP01008037">
    <property type="protein sequence ID" value="GER47703.1"/>
    <property type="molecule type" value="Genomic_DNA"/>
</dbReference>
<accession>A0A5A7QQT4</accession>
<dbReference type="AlphaFoldDB" id="A0A5A7QQT4"/>
<protein>
    <submittedName>
        <fullName evidence="1">RNA-directed DNA polymerase (Reversetranscriptase)-related family protein</fullName>
    </submittedName>
</protein>
<evidence type="ECO:0000313" key="2">
    <source>
        <dbReference type="Proteomes" id="UP000325081"/>
    </source>
</evidence>
<reference evidence="2" key="1">
    <citation type="journal article" date="2019" name="Curr. Biol.">
        <title>Genome Sequence of Striga asiatica Provides Insight into the Evolution of Plant Parasitism.</title>
        <authorList>
            <person name="Yoshida S."/>
            <person name="Kim S."/>
            <person name="Wafula E.K."/>
            <person name="Tanskanen J."/>
            <person name="Kim Y.M."/>
            <person name="Honaas L."/>
            <person name="Yang Z."/>
            <person name="Spallek T."/>
            <person name="Conn C.E."/>
            <person name="Ichihashi Y."/>
            <person name="Cheong K."/>
            <person name="Cui S."/>
            <person name="Der J.P."/>
            <person name="Gundlach H."/>
            <person name="Jiao Y."/>
            <person name="Hori C."/>
            <person name="Ishida J.K."/>
            <person name="Kasahara H."/>
            <person name="Kiba T."/>
            <person name="Kim M.S."/>
            <person name="Koo N."/>
            <person name="Laohavisit A."/>
            <person name="Lee Y.H."/>
            <person name="Lumba S."/>
            <person name="McCourt P."/>
            <person name="Mortimer J.C."/>
            <person name="Mutuku J.M."/>
            <person name="Nomura T."/>
            <person name="Sasaki-Sekimoto Y."/>
            <person name="Seto Y."/>
            <person name="Wang Y."/>
            <person name="Wakatake T."/>
            <person name="Sakakibara H."/>
            <person name="Demura T."/>
            <person name="Yamaguchi S."/>
            <person name="Yoneyama K."/>
            <person name="Manabe R.I."/>
            <person name="Nelson D.C."/>
            <person name="Schulman A.H."/>
            <person name="Timko M.P."/>
            <person name="dePamphilis C.W."/>
            <person name="Choi D."/>
            <person name="Shirasu K."/>
        </authorList>
    </citation>
    <scope>NUCLEOTIDE SEQUENCE [LARGE SCALE GENOMIC DNA]</scope>
    <source>
        <strain evidence="2">cv. UVA1</strain>
    </source>
</reference>
<keyword evidence="1" id="KW-0695">RNA-directed DNA polymerase</keyword>
<proteinExistence type="predicted"/>
<organism evidence="1 2">
    <name type="scientific">Striga asiatica</name>
    <name type="common">Asiatic witchweed</name>
    <name type="synonym">Buchnera asiatica</name>
    <dbReference type="NCBI Taxonomy" id="4170"/>
    <lineage>
        <taxon>Eukaryota</taxon>
        <taxon>Viridiplantae</taxon>
        <taxon>Streptophyta</taxon>
        <taxon>Embryophyta</taxon>
        <taxon>Tracheophyta</taxon>
        <taxon>Spermatophyta</taxon>
        <taxon>Magnoliopsida</taxon>
        <taxon>eudicotyledons</taxon>
        <taxon>Gunneridae</taxon>
        <taxon>Pentapetalae</taxon>
        <taxon>asterids</taxon>
        <taxon>lamiids</taxon>
        <taxon>Lamiales</taxon>
        <taxon>Orobanchaceae</taxon>
        <taxon>Buchnereae</taxon>
        <taxon>Striga</taxon>
    </lineage>
</organism>